<evidence type="ECO:0000313" key="2">
    <source>
        <dbReference type="EMBL" id="CAA9544923.1"/>
    </source>
</evidence>
<dbReference type="AlphaFoldDB" id="A0A6J4UCX6"/>
<feature type="compositionally biased region" description="Gly residues" evidence="1">
    <location>
        <begin position="92"/>
        <end position="102"/>
    </location>
</feature>
<feature type="region of interest" description="Disordered" evidence="1">
    <location>
        <begin position="1"/>
        <end position="338"/>
    </location>
</feature>
<dbReference type="EMBL" id="CADCWE010000147">
    <property type="protein sequence ID" value="CAA9544923.1"/>
    <property type="molecule type" value="Genomic_DNA"/>
</dbReference>
<keyword evidence="2" id="KW-0808">Transferase</keyword>
<feature type="compositionally biased region" description="Basic and acidic residues" evidence="1">
    <location>
        <begin position="149"/>
        <end position="161"/>
    </location>
</feature>
<dbReference type="EC" id="2.5.1.54" evidence="2"/>
<feature type="compositionally biased region" description="Basic residues" evidence="1">
    <location>
        <begin position="8"/>
        <end position="24"/>
    </location>
</feature>
<organism evidence="2">
    <name type="scientific">uncultured Thermomicrobiales bacterium</name>
    <dbReference type="NCBI Taxonomy" id="1645740"/>
    <lineage>
        <taxon>Bacteria</taxon>
        <taxon>Pseudomonadati</taxon>
        <taxon>Thermomicrobiota</taxon>
        <taxon>Thermomicrobia</taxon>
        <taxon>Thermomicrobiales</taxon>
        <taxon>environmental samples</taxon>
    </lineage>
</organism>
<gene>
    <name evidence="2" type="ORF">AVDCRST_MAG73-2317</name>
</gene>
<proteinExistence type="predicted"/>
<dbReference type="GO" id="GO:0003849">
    <property type="term" value="F:3-deoxy-7-phosphoheptulonate synthase activity"/>
    <property type="evidence" value="ECO:0007669"/>
    <property type="project" value="UniProtKB-EC"/>
</dbReference>
<reference evidence="2" key="1">
    <citation type="submission" date="2020-02" db="EMBL/GenBank/DDBJ databases">
        <authorList>
            <person name="Meier V. D."/>
        </authorList>
    </citation>
    <scope>NUCLEOTIDE SEQUENCE</scope>
    <source>
        <strain evidence="2">AVDCRST_MAG73</strain>
    </source>
</reference>
<accession>A0A6J4UCX6</accession>
<sequence>DRLPPPGRPRRDHRHPARRRRRLRVGGADDRRRARRLPGRDRRQVAPGCPGPAGHRRGPRRPQAVHAGQQGAPRPERGSRRRGADRRWAAGADGGAVRGRGAGIALARGRGGQGGRGRHPARGRVQAPHLPLRLPGVGRGRPAPPGRRPRGDRVAGGDRGDGAGAGGPGRPLRRYAPGRRPEHGQLPPLAAGGRGGQAGPAETRFFGHRRGMADERRVPAGGRQPGRGPLRTGHPRLRPAGPLHLRPERGAVGQGVVPSAGHRRPQPRHRQTLPGDPDGPRRTRRRGGRPDRGSPPGPRQRPLRRRPNHRPGRTGDDPPGGAGAARRAGGGDGGGVGV</sequence>
<feature type="compositionally biased region" description="Basic residues" evidence="1">
    <location>
        <begin position="301"/>
        <end position="312"/>
    </location>
</feature>
<evidence type="ECO:0000256" key="1">
    <source>
        <dbReference type="SAM" id="MobiDB-lite"/>
    </source>
</evidence>
<feature type="compositionally biased region" description="Gly residues" evidence="1">
    <location>
        <begin position="318"/>
        <end position="338"/>
    </location>
</feature>
<feature type="non-terminal residue" evidence="2">
    <location>
        <position position="338"/>
    </location>
</feature>
<name>A0A6J4UCX6_9BACT</name>
<feature type="non-terminal residue" evidence="2">
    <location>
        <position position="1"/>
    </location>
</feature>
<feature type="compositionally biased region" description="Basic and acidic residues" evidence="1">
    <location>
        <begin position="27"/>
        <end position="44"/>
    </location>
</feature>
<protein>
    <submittedName>
        <fullName evidence="2">2-keto-3-deoxy-D-arabino-heptulosonate-7-phosphat e synthase I beta</fullName>
        <ecNumber evidence="2">2.5.1.54</ecNumber>
    </submittedName>
</protein>
<feature type="compositionally biased region" description="Basic residues" evidence="1">
    <location>
        <begin position="261"/>
        <end position="271"/>
    </location>
</feature>